<accession>A0A2N0PID1</accession>
<reference evidence="1 2" key="1">
    <citation type="submission" date="2016-04" db="EMBL/GenBank/DDBJ databases">
        <title>Genome analyses suggest a sexual origin of heterokaryosis in a supposedly ancient asexual fungus.</title>
        <authorList>
            <person name="Ropars J."/>
            <person name="Sedzielewska K."/>
            <person name="Noel J."/>
            <person name="Charron P."/>
            <person name="Farinelli L."/>
            <person name="Marton T."/>
            <person name="Kruger M."/>
            <person name="Pelin A."/>
            <person name="Brachmann A."/>
            <person name="Corradi N."/>
        </authorList>
    </citation>
    <scope>NUCLEOTIDE SEQUENCE [LARGE SCALE GENOMIC DNA]</scope>
    <source>
        <strain evidence="1 2">A5</strain>
    </source>
</reference>
<gene>
    <name evidence="1" type="ORF">RhiirA5_377721</name>
</gene>
<comment type="caution">
    <text evidence="1">The sequence shown here is derived from an EMBL/GenBank/DDBJ whole genome shotgun (WGS) entry which is preliminary data.</text>
</comment>
<name>A0A2N0PID1_9GLOM</name>
<dbReference type="VEuPathDB" id="FungiDB:RhiirA1_532694"/>
<reference evidence="1 2" key="2">
    <citation type="submission" date="2017-09" db="EMBL/GenBank/DDBJ databases">
        <title>Extensive intraspecific genome diversity in a model arbuscular mycorrhizal fungus.</title>
        <authorList>
            <person name="Chen E.C."/>
            <person name="Morin E."/>
            <person name="Beaudet D."/>
            <person name="Noel J."/>
            <person name="Ndikumana S."/>
            <person name="Charron P."/>
            <person name="St-Onge C."/>
            <person name="Giorgi J."/>
            <person name="Grigoriev I.V."/>
            <person name="Roux C."/>
            <person name="Martin F.M."/>
            <person name="Corradi N."/>
        </authorList>
    </citation>
    <scope>NUCLEOTIDE SEQUENCE [LARGE SCALE GENOMIC DNA]</scope>
    <source>
        <strain evidence="1 2">A5</strain>
    </source>
</reference>
<dbReference type="VEuPathDB" id="FungiDB:FUN_004201"/>
<proteinExistence type="predicted"/>
<protein>
    <submittedName>
        <fullName evidence="1">Uncharacterized protein</fullName>
    </submittedName>
</protein>
<dbReference type="EMBL" id="LLXJ01000739">
    <property type="protein sequence ID" value="PKC06590.1"/>
    <property type="molecule type" value="Genomic_DNA"/>
</dbReference>
<evidence type="ECO:0000313" key="2">
    <source>
        <dbReference type="Proteomes" id="UP000232722"/>
    </source>
</evidence>
<sequence>MSKNYIGRDEEISISTVICNTLPNLIYLELRGKSNSSTESTEQRFPDEITNWVGFEQEVRAWKPEEDIKYPTPTFSKCRKVTCEKDIWTASDINIFDALTPLDQSILFLDGRTLKDTIGQPDFVVVNGNMLLLVAWECKPKWVLQVPQNEDIISLYYQEKKEREGTLVYSKDTSVFDPINQIYGYMCANSLRYGVLSTYDQTWFLKRRVYKVEEENYGLLSNIGLY</sequence>
<dbReference type="VEuPathDB" id="FungiDB:RhiirFUN_006366"/>
<dbReference type="Proteomes" id="UP000232722">
    <property type="component" value="Unassembled WGS sequence"/>
</dbReference>
<dbReference type="AlphaFoldDB" id="A0A2N0PID1"/>
<evidence type="ECO:0000313" key="1">
    <source>
        <dbReference type="EMBL" id="PKC06590.1"/>
    </source>
</evidence>
<organism evidence="1 2">
    <name type="scientific">Rhizophagus irregularis</name>
    <dbReference type="NCBI Taxonomy" id="588596"/>
    <lineage>
        <taxon>Eukaryota</taxon>
        <taxon>Fungi</taxon>
        <taxon>Fungi incertae sedis</taxon>
        <taxon>Mucoromycota</taxon>
        <taxon>Glomeromycotina</taxon>
        <taxon>Glomeromycetes</taxon>
        <taxon>Glomerales</taxon>
        <taxon>Glomeraceae</taxon>
        <taxon>Rhizophagus</taxon>
    </lineage>
</organism>